<protein>
    <submittedName>
        <fullName evidence="1">Uncharacterized protein</fullName>
    </submittedName>
</protein>
<sequence>MPLIVNKVCDDGTSSSLSTVEEGKALIESLIKVVACYRHLASCVGGCTDGLHLRHELRQTRERAHKLAVASRHHLTARLRDKMVSQEEKREMEQLWVAFTSSLELLHADMCKVLNMASNFSPVKTTALVKTGIQGGTREVAARALSLADLNRTEDQVLASLEDPEQGQLREEIAQVGIMMEDMEEKVNVLRWMVEARGPQYADPASTDSTSLGLYSMDEEAGPQSEHRCERSQVFVILALCAVIMVAAALVVCVVYFS</sequence>
<evidence type="ECO:0000313" key="2">
    <source>
        <dbReference type="Proteomes" id="UP001157502"/>
    </source>
</evidence>
<accession>A0ACC2H4P1</accession>
<gene>
    <name evidence="1" type="ORF">DPEC_G00077590</name>
</gene>
<dbReference type="EMBL" id="CM055733">
    <property type="protein sequence ID" value="KAJ8010675.1"/>
    <property type="molecule type" value="Genomic_DNA"/>
</dbReference>
<evidence type="ECO:0000313" key="1">
    <source>
        <dbReference type="EMBL" id="KAJ8010675.1"/>
    </source>
</evidence>
<name>A0ACC2H4P1_DALPE</name>
<comment type="caution">
    <text evidence="1">The sequence shown here is derived from an EMBL/GenBank/DDBJ whole genome shotgun (WGS) entry which is preliminary data.</text>
</comment>
<reference evidence="1" key="1">
    <citation type="submission" date="2021-05" db="EMBL/GenBank/DDBJ databases">
        <authorList>
            <person name="Pan Q."/>
            <person name="Jouanno E."/>
            <person name="Zahm M."/>
            <person name="Klopp C."/>
            <person name="Cabau C."/>
            <person name="Louis A."/>
            <person name="Berthelot C."/>
            <person name="Parey E."/>
            <person name="Roest Crollius H."/>
            <person name="Montfort J."/>
            <person name="Robinson-Rechavi M."/>
            <person name="Bouchez O."/>
            <person name="Lampietro C."/>
            <person name="Lopez Roques C."/>
            <person name="Donnadieu C."/>
            <person name="Postlethwait J."/>
            <person name="Bobe J."/>
            <person name="Dillon D."/>
            <person name="Chandos A."/>
            <person name="von Hippel F."/>
            <person name="Guiguen Y."/>
        </authorList>
    </citation>
    <scope>NUCLEOTIDE SEQUENCE</scope>
    <source>
        <strain evidence="1">YG-Jan2019</strain>
    </source>
</reference>
<dbReference type="Proteomes" id="UP001157502">
    <property type="component" value="Chromosome 6"/>
</dbReference>
<organism evidence="1 2">
    <name type="scientific">Dallia pectoralis</name>
    <name type="common">Alaska blackfish</name>
    <dbReference type="NCBI Taxonomy" id="75939"/>
    <lineage>
        <taxon>Eukaryota</taxon>
        <taxon>Metazoa</taxon>
        <taxon>Chordata</taxon>
        <taxon>Craniata</taxon>
        <taxon>Vertebrata</taxon>
        <taxon>Euteleostomi</taxon>
        <taxon>Actinopterygii</taxon>
        <taxon>Neopterygii</taxon>
        <taxon>Teleostei</taxon>
        <taxon>Protacanthopterygii</taxon>
        <taxon>Esociformes</taxon>
        <taxon>Umbridae</taxon>
        <taxon>Dallia</taxon>
    </lineage>
</organism>
<proteinExistence type="predicted"/>
<keyword evidence="2" id="KW-1185">Reference proteome</keyword>